<dbReference type="Pfam" id="PF00443">
    <property type="entry name" value="UCH"/>
    <property type="match status" value="1"/>
</dbReference>
<dbReference type="InterPro" id="IPR050164">
    <property type="entry name" value="Peptidase_C19"/>
</dbReference>
<dbReference type="EC" id="3.4.19.12" evidence="2"/>
<proteinExistence type="inferred from homology"/>
<dbReference type="CDD" id="cd02661">
    <property type="entry name" value="Peptidase_C19E"/>
    <property type="match status" value="1"/>
</dbReference>
<reference evidence="5" key="1">
    <citation type="submission" date="2020-07" db="EMBL/GenBank/DDBJ databases">
        <authorList>
            <person name="Lin J."/>
        </authorList>
    </citation>
    <scope>NUCLEOTIDE SEQUENCE</scope>
</reference>
<name>A0A6V7P2G8_ANACO</name>
<protein>
    <recommendedName>
        <fullName evidence="2">Ubiquitin carboxyl-terminal hydrolase</fullName>
        <ecNumber evidence="2">3.4.19.12</ecNumber>
    </recommendedName>
</protein>
<dbReference type="PANTHER" id="PTHR24006">
    <property type="entry name" value="UBIQUITIN CARBOXYL-TERMINAL HYDROLASE"/>
    <property type="match status" value="1"/>
</dbReference>
<dbReference type="SUPFAM" id="SSF54001">
    <property type="entry name" value="Cysteine proteinases"/>
    <property type="match status" value="1"/>
</dbReference>
<evidence type="ECO:0000313" key="5">
    <source>
        <dbReference type="EMBL" id="CAD1825009.1"/>
    </source>
</evidence>
<dbReference type="InterPro" id="IPR028889">
    <property type="entry name" value="USP"/>
</dbReference>
<keyword evidence="2" id="KW-0788">Thiol protease</keyword>
<dbReference type="PROSITE" id="PS50235">
    <property type="entry name" value="USP_3"/>
    <property type="match status" value="1"/>
</dbReference>
<feature type="compositionally biased region" description="Basic and acidic residues" evidence="3">
    <location>
        <begin position="568"/>
        <end position="579"/>
    </location>
</feature>
<dbReference type="GO" id="GO:0016579">
    <property type="term" value="P:protein deubiquitination"/>
    <property type="evidence" value="ECO:0007669"/>
    <property type="project" value="InterPro"/>
</dbReference>
<feature type="region of interest" description="Disordered" evidence="3">
    <location>
        <begin position="507"/>
        <end position="530"/>
    </location>
</feature>
<dbReference type="GO" id="GO:0006508">
    <property type="term" value="P:proteolysis"/>
    <property type="evidence" value="ECO:0007669"/>
    <property type="project" value="UniProtKB-KW"/>
</dbReference>
<dbReference type="GO" id="GO:0005829">
    <property type="term" value="C:cytosol"/>
    <property type="evidence" value="ECO:0007669"/>
    <property type="project" value="TreeGrafter"/>
</dbReference>
<dbReference type="EMBL" id="LR862144">
    <property type="protein sequence ID" value="CAD1825009.1"/>
    <property type="molecule type" value="Genomic_DNA"/>
</dbReference>
<feature type="compositionally biased region" description="Low complexity" evidence="3">
    <location>
        <begin position="1"/>
        <end position="18"/>
    </location>
</feature>
<feature type="compositionally biased region" description="Pro residues" evidence="3">
    <location>
        <begin position="35"/>
        <end position="47"/>
    </location>
</feature>
<dbReference type="PROSITE" id="PS00972">
    <property type="entry name" value="USP_1"/>
    <property type="match status" value="1"/>
</dbReference>
<feature type="compositionally biased region" description="Basic residues" evidence="3">
    <location>
        <begin position="52"/>
        <end position="67"/>
    </location>
</feature>
<feature type="region of interest" description="Disordered" evidence="3">
    <location>
        <begin position="1"/>
        <end position="67"/>
    </location>
</feature>
<comment type="function">
    <text evidence="2">Recognizes and hydrolyzes the peptide bond at the C-terminal Gly of ubiquitin. Involved in the processing of poly-ubiquitin precursors as well as that of ubiquitinated proteins.</text>
</comment>
<dbReference type="GO" id="GO:0004843">
    <property type="term" value="F:cysteine-type deubiquitinase activity"/>
    <property type="evidence" value="ECO:0007669"/>
    <property type="project" value="UniProtKB-UniRule"/>
</dbReference>
<evidence type="ECO:0000256" key="1">
    <source>
        <dbReference type="ARBA" id="ARBA00009085"/>
    </source>
</evidence>
<keyword evidence="2" id="KW-0645">Protease</keyword>
<dbReference type="FunFam" id="3.90.70.10:FF:000078">
    <property type="entry name" value="Ubiquitin carboxyl-terminal hydrolase 23"/>
    <property type="match status" value="1"/>
</dbReference>
<evidence type="ECO:0000256" key="2">
    <source>
        <dbReference type="RuleBase" id="RU366025"/>
    </source>
</evidence>
<dbReference type="InterPro" id="IPR038765">
    <property type="entry name" value="Papain-like_cys_pep_sf"/>
</dbReference>
<dbReference type="InterPro" id="IPR018200">
    <property type="entry name" value="USP_CS"/>
</dbReference>
<gene>
    <name evidence="5" type="ORF">CB5_LOCUS8220</name>
</gene>
<evidence type="ECO:0000256" key="3">
    <source>
        <dbReference type="SAM" id="MobiDB-lite"/>
    </source>
</evidence>
<evidence type="ECO:0000259" key="4">
    <source>
        <dbReference type="PROSITE" id="PS50235"/>
    </source>
</evidence>
<organism evidence="5">
    <name type="scientific">Ananas comosus var. bracteatus</name>
    <name type="common">red pineapple</name>
    <dbReference type="NCBI Taxonomy" id="296719"/>
    <lineage>
        <taxon>Eukaryota</taxon>
        <taxon>Viridiplantae</taxon>
        <taxon>Streptophyta</taxon>
        <taxon>Embryophyta</taxon>
        <taxon>Tracheophyta</taxon>
        <taxon>Spermatophyta</taxon>
        <taxon>Magnoliopsida</taxon>
        <taxon>Liliopsida</taxon>
        <taxon>Poales</taxon>
        <taxon>Bromeliaceae</taxon>
        <taxon>Bromelioideae</taxon>
        <taxon>Ananas</taxon>
    </lineage>
</organism>
<dbReference type="Gene3D" id="3.90.70.10">
    <property type="entry name" value="Cysteine proteinases"/>
    <property type="match status" value="1"/>
</dbReference>
<accession>A0A6V7P2G8</accession>
<dbReference type="GO" id="GO:0005634">
    <property type="term" value="C:nucleus"/>
    <property type="evidence" value="ECO:0007669"/>
    <property type="project" value="TreeGrafter"/>
</dbReference>
<dbReference type="PROSITE" id="PS00973">
    <property type="entry name" value="USP_2"/>
    <property type="match status" value="1"/>
</dbReference>
<sequence>MAEDSAAAAAAAVAAPAPTVSRYSVGGSSSTPRGSPLPPPPPPPPPRVGRDWRRRISPRNSKPRRRSALAAGGACRACGCAGHCGGEEIGGRGVLRAWVGSGARLQDHLPENREFGILQGAGLANLGNTCFLNSVLQCLTYTEPFAAYLQSGKHKSSCRTAGFCAMCALQNHVMHALQSTGKILSPSHLVKNLRCISRNFRNFRQEDAHEYMINLLESMHKCCLPSGVPSESPSAYERSLVYKIFGGRLRSQVKCMQCSYCSNTFDPFLDLSLEIAKADSLHKALKHFTGLEQLDGGERQYQCQRCKQKVRAYKQLTINKAPFVLTIHLKRFDSHIAGQKIDRKVEFEPRIDLKPFVSDPNEGDLKYTLYGVLVHAGWNTHSGHYYCFVRTSSGMWHSLDDNQVHQVSEKTVLSQKAYMLFYVRDRSLIVKRSVDGVHKDSLSKCGPGNRANCEIVSGTKGANQNGGAGTKISTSICSMVNLKKDPTISCQSSSMIKIQFSQSSQEAASSVRNSGNENLDEAPKSANKNVSCANQSSNLQLNGDVSSKGLGHCLKESVAANDNIDQKVAEDSSKQDQPKDNPIVIPSHKKDSSFEPENDSNCLDVKVKSNYLHAGSKNSAFPDPTSEVLAKTLVMEPDICKSDAAANGIFQNYDASHQGKLKAKLKENLSVSAPTNGFVQNSTSNLSAAKYQAISSEVRSCNLQNQNGGQGLLKVEKPELIKLSNKKTFQMVYLRNLLQNRSLKHQFVLAMKWVQN</sequence>
<dbReference type="InterPro" id="IPR001394">
    <property type="entry name" value="Peptidase_C19_UCH"/>
</dbReference>
<keyword evidence="2" id="KW-0378">Hydrolase</keyword>
<feature type="region of interest" description="Disordered" evidence="3">
    <location>
        <begin position="568"/>
        <end position="600"/>
    </location>
</feature>
<dbReference type="PANTHER" id="PTHR24006:SF663">
    <property type="entry name" value="UBIQUITIN CARBOXYL-TERMINAL HYDROLASE 23"/>
    <property type="match status" value="1"/>
</dbReference>
<dbReference type="AlphaFoldDB" id="A0A6V7P2G8"/>
<comment type="similarity">
    <text evidence="1 2">Belongs to the peptidase C19 family.</text>
</comment>
<comment type="catalytic activity">
    <reaction evidence="2">
        <text>Thiol-dependent hydrolysis of ester, thioester, amide, peptide and isopeptide bonds formed by the C-terminal Gly of ubiquitin (a 76-residue protein attached to proteins as an intracellular targeting signal).</text>
        <dbReference type="EC" id="3.4.19.12"/>
    </reaction>
</comment>
<feature type="domain" description="USP" evidence="4">
    <location>
        <begin position="121"/>
        <end position="425"/>
    </location>
</feature>
<keyword evidence="2" id="KW-0833">Ubl conjugation pathway</keyword>